<sequence length="266" mass="31296">MNDYAFFIMHYKKNIDRRNYIFENFVTDDKTIYWITAFDREEIADSLDDIYQFNKDNWYEIVGKQLSILIGHRLGLSPQHMDTPWSFLIHCAEDLVKQNGLHEVMQKFPQYMPRNLKIFELSLLLKHRSAYRKIIANNYKFGIILEDDFILKDDSIAALNNLISYNIADWDFIDIAGGAGLTPREQDQEVIPCLFSIQPPRTRTTCGYIISNRLCREIINLNTPPTAPCDWELTYFMQRFNAKAFWLNPTILIHGSETELYQSNNN</sequence>
<comment type="caution">
    <text evidence="2">The sequence shown here is derived from an EMBL/GenBank/DDBJ whole genome shotgun (WGS) entry which is preliminary data.</text>
</comment>
<dbReference type="AlphaFoldDB" id="A0A645F3J3"/>
<dbReference type="InterPro" id="IPR002654">
    <property type="entry name" value="Glyco_trans_25"/>
</dbReference>
<feature type="domain" description="Glycosyl transferase family 25" evidence="1">
    <location>
        <begin position="6"/>
        <end position="165"/>
    </location>
</feature>
<evidence type="ECO:0000259" key="1">
    <source>
        <dbReference type="Pfam" id="PF01755"/>
    </source>
</evidence>
<dbReference type="Pfam" id="PF01755">
    <property type="entry name" value="Glyco_transf_25"/>
    <property type="match status" value="1"/>
</dbReference>
<protein>
    <recommendedName>
        <fullName evidence="1">Glycosyl transferase family 25 domain-containing protein</fullName>
    </recommendedName>
</protein>
<gene>
    <name evidence="2" type="ORF">SDC9_156206</name>
</gene>
<dbReference type="EMBL" id="VSSQ01055016">
    <property type="protein sequence ID" value="MPN08918.1"/>
    <property type="molecule type" value="Genomic_DNA"/>
</dbReference>
<evidence type="ECO:0000313" key="2">
    <source>
        <dbReference type="EMBL" id="MPN08918.1"/>
    </source>
</evidence>
<reference evidence="2" key="1">
    <citation type="submission" date="2019-08" db="EMBL/GenBank/DDBJ databases">
        <authorList>
            <person name="Kucharzyk K."/>
            <person name="Murdoch R.W."/>
            <person name="Higgins S."/>
            <person name="Loffler F."/>
        </authorList>
    </citation>
    <scope>NUCLEOTIDE SEQUENCE</scope>
</reference>
<organism evidence="2">
    <name type="scientific">bioreactor metagenome</name>
    <dbReference type="NCBI Taxonomy" id="1076179"/>
    <lineage>
        <taxon>unclassified sequences</taxon>
        <taxon>metagenomes</taxon>
        <taxon>ecological metagenomes</taxon>
    </lineage>
</organism>
<accession>A0A645F3J3</accession>
<name>A0A645F3J3_9ZZZZ</name>
<proteinExistence type="predicted"/>